<dbReference type="GO" id="GO:0055085">
    <property type="term" value="P:transmembrane transport"/>
    <property type="evidence" value="ECO:0007669"/>
    <property type="project" value="UniProtKB-UniRule"/>
</dbReference>
<feature type="transmembrane region" description="Helical" evidence="6">
    <location>
        <begin position="666"/>
        <end position="688"/>
    </location>
</feature>
<comment type="caution">
    <text evidence="8">The sequence shown here is derived from an EMBL/GenBank/DDBJ whole genome shotgun (WGS) entry which is preliminary data.</text>
</comment>
<evidence type="ECO:0000256" key="4">
    <source>
        <dbReference type="ARBA" id="ARBA00022989"/>
    </source>
</evidence>
<gene>
    <name evidence="8" type="ORF">CHL78_018385</name>
</gene>
<keyword evidence="2 6" id="KW-1003">Cell membrane</keyword>
<keyword evidence="6" id="KW-0813">Transport</keyword>
<feature type="domain" description="ABC3 transporter permease C-terminal" evidence="7">
    <location>
        <begin position="576"/>
        <end position="681"/>
    </location>
</feature>
<dbReference type="Proteomes" id="UP000215694">
    <property type="component" value="Unassembled WGS sequence"/>
</dbReference>
<feature type="transmembrane region" description="Helical" evidence="6">
    <location>
        <begin position="17"/>
        <end position="34"/>
    </location>
</feature>
<dbReference type="InterPro" id="IPR027022">
    <property type="entry name" value="ABC_permease_BceB-typ"/>
</dbReference>
<dbReference type="RefSeq" id="WP_116041676.1">
    <property type="nucleotide sequence ID" value="NZ_NOJY02000076.1"/>
</dbReference>
<comment type="subcellular location">
    <subcellularLocation>
        <location evidence="1 6">Cell membrane</location>
        <topology evidence="1 6">Multi-pass membrane protein</topology>
    </subcellularLocation>
</comment>
<feature type="transmembrane region" description="Helical" evidence="6">
    <location>
        <begin position="150"/>
        <end position="172"/>
    </location>
</feature>
<feature type="domain" description="ABC3 transporter permease C-terminal" evidence="7">
    <location>
        <begin position="64"/>
        <end position="178"/>
    </location>
</feature>
<feature type="transmembrane region" description="Helical" evidence="6">
    <location>
        <begin position="202"/>
        <end position="225"/>
    </location>
</feature>
<evidence type="ECO:0000256" key="5">
    <source>
        <dbReference type="ARBA" id="ARBA00023136"/>
    </source>
</evidence>
<evidence type="ECO:0000256" key="1">
    <source>
        <dbReference type="ARBA" id="ARBA00004651"/>
    </source>
</evidence>
<keyword evidence="9" id="KW-1185">Reference proteome</keyword>
<dbReference type="PANTHER" id="PTHR46795:SF3">
    <property type="entry name" value="ABC TRANSPORTER PERMEASE"/>
    <property type="match status" value="1"/>
</dbReference>
<dbReference type="InterPro" id="IPR052536">
    <property type="entry name" value="ABC-4_Integral_Memb_Prot"/>
</dbReference>
<dbReference type="GO" id="GO:0005886">
    <property type="term" value="C:plasma membrane"/>
    <property type="evidence" value="ECO:0007669"/>
    <property type="project" value="UniProtKB-SubCell"/>
</dbReference>
<protein>
    <submittedName>
        <fullName evidence="8">ABC transporter permease</fullName>
    </submittedName>
</protein>
<organism evidence="8 9">
    <name type="scientific">Romboutsia weinsteinii</name>
    <dbReference type="NCBI Taxonomy" id="2020949"/>
    <lineage>
        <taxon>Bacteria</taxon>
        <taxon>Bacillati</taxon>
        <taxon>Bacillota</taxon>
        <taxon>Clostridia</taxon>
        <taxon>Peptostreptococcales</taxon>
        <taxon>Peptostreptococcaceae</taxon>
        <taxon>Romboutsia</taxon>
    </lineage>
</organism>
<sequence length="694" mass="80090">MYVKLAINNASKAVKDYLIYFITITMCVSLFYAFTSLSSSGYELITEDTFNFENLKKMLKYSTYFITAILALLVAYVSKYMIKRRQKEFATYILLGAEQRVIALMFFVEMLLVGVLAIVCGIFVGTLFSQVVTAMVYMSTRQEIVFSFKLYWDTIGITFAFFIGMFCLVGVYNIRVLNKLKLIDMMNSSRVSEFKFKRSKRVYTGVFLISIALYSIFVYSSKFILDSKDNASGSNSVISTNQMLLVELVSLISFILGTYALFYSIAYILIRIKEKWVNFRYEGTNLFLLGSIVSKIKTAPILMATISLTFLGASISLVLTLLMSQWSLGFLDYRVPFDIEIRTAYSDFRKDEKRSIHKIEDMPEYNYSQVINHLENSGVEINEYEEVEKYFIGEDDFYKRDRYDTPALAISLSDFNKLRSMQGYEKVHLDNNEYTTQWDRTTEDTEIDKYIKENKVIKVGDKDLAISENTYYKESLGEGIYNFPASNVIILPDEICKKLLSAGVNLFVTTDNKMSYEDAIKFEDEYIPTWFENNNKELMKNYDDSYYFADASIKSAETSEIVNATLGMRILGLYLGTVLLMISLTVLALSQLTDSIEHRDRFEVLRKLGIEEHKISKIVLKQISIYFIIPVVIGVIGFVVFIYNFYLVYESFIASYIGDNLFVLNMIVGIVLMIMIYVSYFVGTYYTFNRNIKN</sequence>
<evidence type="ECO:0000259" key="7">
    <source>
        <dbReference type="Pfam" id="PF02687"/>
    </source>
</evidence>
<dbReference type="OrthoDB" id="9781780at2"/>
<keyword evidence="3 6" id="KW-0812">Transmembrane</keyword>
<keyword evidence="4 6" id="KW-1133">Transmembrane helix</keyword>
<name>A0A371IY26_9FIRM</name>
<dbReference type="PANTHER" id="PTHR46795">
    <property type="entry name" value="ABC TRANSPORTER PERMEASE-RELATED-RELATED"/>
    <property type="match status" value="1"/>
</dbReference>
<feature type="transmembrane region" description="Helical" evidence="6">
    <location>
        <begin position="301"/>
        <end position="323"/>
    </location>
</feature>
<keyword evidence="5 6" id="KW-0472">Membrane</keyword>
<evidence type="ECO:0000256" key="6">
    <source>
        <dbReference type="PIRNR" id="PIRNR018968"/>
    </source>
</evidence>
<dbReference type="Pfam" id="PF02687">
    <property type="entry name" value="FtsX"/>
    <property type="match status" value="2"/>
</dbReference>
<feature type="transmembrane region" description="Helical" evidence="6">
    <location>
        <begin position="103"/>
        <end position="130"/>
    </location>
</feature>
<comment type="similarity">
    <text evidence="6">Belongs to the ABC-4 integral membrane protein family.</text>
</comment>
<feature type="transmembrane region" description="Helical" evidence="6">
    <location>
        <begin position="623"/>
        <end position="646"/>
    </location>
</feature>
<reference evidence="8 9" key="1">
    <citation type="journal article" date="2017" name="Genome Announc.">
        <title>Draft Genome Sequence of Romboutsia weinsteinii sp. nov. Strain CCRI-19649(T) Isolated from Surface Water.</title>
        <authorList>
            <person name="Maheux A.F."/>
            <person name="Boudreau D.K."/>
            <person name="Berube E."/>
            <person name="Boissinot M."/>
            <person name="Cantin P."/>
            <person name="Raymond F."/>
            <person name="Corbeil J."/>
            <person name="Omar R.F."/>
            <person name="Bergeron M.G."/>
        </authorList>
    </citation>
    <scope>NUCLEOTIDE SEQUENCE [LARGE SCALE GENOMIC DNA]</scope>
    <source>
        <strain evidence="8 9">CCRI-19649</strain>
    </source>
</reference>
<evidence type="ECO:0000313" key="9">
    <source>
        <dbReference type="Proteomes" id="UP000215694"/>
    </source>
</evidence>
<dbReference type="AlphaFoldDB" id="A0A371IY26"/>
<evidence type="ECO:0000256" key="3">
    <source>
        <dbReference type="ARBA" id="ARBA00022692"/>
    </source>
</evidence>
<feature type="transmembrane region" description="Helical" evidence="6">
    <location>
        <begin position="245"/>
        <end position="270"/>
    </location>
</feature>
<accession>A0A371IY26</accession>
<dbReference type="EMBL" id="NOJY02000076">
    <property type="protein sequence ID" value="RDY25392.1"/>
    <property type="molecule type" value="Genomic_DNA"/>
</dbReference>
<feature type="transmembrane region" description="Helical" evidence="6">
    <location>
        <begin position="61"/>
        <end position="82"/>
    </location>
</feature>
<dbReference type="InterPro" id="IPR003838">
    <property type="entry name" value="ABC3_permease_C"/>
</dbReference>
<proteinExistence type="inferred from homology"/>
<feature type="transmembrane region" description="Helical" evidence="6">
    <location>
        <begin position="571"/>
        <end position="592"/>
    </location>
</feature>
<evidence type="ECO:0000313" key="8">
    <source>
        <dbReference type="EMBL" id="RDY25392.1"/>
    </source>
</evidence>
<evidence type="ECO:0000256" key="2">
    <source>
        <dbReference type="ARBA" id="ARBA00022475"/>
    </source>
</evidence>
<dbReference type="PIRSF" id="PIRSF018968">
    <property type="entry name" value="ABC_permease_BceB"/>
    <property type="match status" value="1"/>
</dbReference>